<feature type="compositionally biased region" description="Basic residues" evidence="1">
    <location>
        <begin position="430"/>
        <end position="445"/>
    </location>
</feature>
<evidence type="ECO:0000256" key="1">
    <source>
        <dbReference type="SAM" id="MobiDB-lite"/>
    </source>
</evidence>
<feature type="region of interest" description="Disordered" evidence="1">
    <location>
        <begin position="114"/>
        <end position="147"/>
    </location>
</feature>
<comment type="caution">
    <text evidence="2">The sequence shown here is derived from an EMBL/GenBank/DDBJ whole genome shotgun (WGS) entry which is preliminary data.</text>
</comment>
<organism evidence="2 3">
    <name type="scientific">Lithocarpus litseifolius</name>
    <dbReference type="NCBI Taxonomy" id="425828"/>
    <lineage>
        <taxon>Eukaryota</taxon>
        <taxon>Viridiplantae</taxon>
        <taxon>Streptophyta</taxon>
        <taxon>Embryophyta</taxon>
        <taxon>Tracheophyta</taxon>
        <taxon>Spermatophyta</taxon>
        <taxon>Magnoliopsida</taxon>
        <taxon>eudicotyledons</taxon>
        <taxon>Gunneridae</taxon>
        <taxon>Pentapetalae</taxon>
        <taxon>rosids</taxon>
        <taxon>fabids</taxon>
        <taxon>Fagales</taxon>
        <taxon>Fagaceae</taxon>
        <taxon>Lithocarpus</taxon>
    </lineage>
</organism>
<evidence type="ECO:0008006" key="4">
    <source>
        <dbReference type="Google" id="ProtNLM"/>
    </source>
</evidence>
<dbReference type="AlphaFoldDB" id="A0AAW2CUP8"/>
<feature type="compositionally biased region" description="Polar residues" evidence="1">
    <location>
        <begin position="129"/>
        <end position="142"/>
    </location>
</feature>
<feature type="compositionally biased region" description="Polar residues" evidence="1">
    <location>
        <begin position="956"/>
        <end position="979"/>
    </location>
</feature>
<evidence type="ECO:0000313" key="3">
    <source>
        <dbReference type="Proteomes" id="UP001459277"/>
    </source>
</evidence>
<feature type="compositionally biased region" description="Polar residues" evidence="1">
    <location>
        <begin position="911"/>
        <end position="945"/>
    </location>
</feature>
<feature type="compositionally biased region" description="Basic residues" evidence="1">
    <location>
        <begin position="379"/>
        <end position="392"/>
    </location>
</feature>
<dbReference type="GO" id="GO:0009416">
    <property type="term" value="P:response to light stimulus"/>
    <property type="evidence" value="ECO:0007669"/>
    <property type="project" value="TreeGrafter"/>
</dbReference>
<reference evidence="2 3" key="1">
    <citation type="submission" date="2024-01" db="EMBL/GenBank/DDBJ databases">
        <title>A telomere-to-telomere, gap-free genome of sweet tea (Lithocarpus litseifolius).</title>
        <authorList>
            <person name="Zhou J."/>
        </authorList>
    </citation>
    <scope>NUCLEOTIDE SEQUENCE [LARGE SCALE GENOMIC DNA]</scope>
    <source>
        <strain evidence="2">Zhou-2022a</strain>
        <tissue evidence="2">Leaf</tissue>
    </source>
</reference>
<sequence>MDSRTVLDHVLFQLTPTRTRCDLVIFSGPLNEKLASGLLEPFILHLKSAKDQISKGGYSITLRPSGSHASWFTKATLQRFVRFVSSPEVLERFVTIEREIVQIENSIQSSESIEADGNVSAADGHSKRSNAYSNSKGESNGTGDAVPEENSKIRLLRVLETRKAALHREQAMAYARALVAGYEMDYIDDLISFSDAFGASRLREACINFIDLCKKKNEDRLWVDEIAAMQACSQQELPYLGTSGIILAGEDLETSQNLMINVHPNGLSNGKQNGSIDASDSTASHGSLDNSQESSLPTSSQTQSTNGRIQAPMTWPNHVPQYMHNFQGPVFPQMHPYPSYLFPGMQQHASSYYPGNMQWPSNVEDSGHVLDQELDGHQNHKSSKNKKKHSRGKVLETSEQDCSTEPSDSSSESESDEDLEHHKNYSSKEKPRKKKHGKKSSRKVVIRNINYITSKRDGEDTGSEGNSSDEDEFINGDSIKQQVEEAVESLERRHKSTSRHHKKHGGVKLPGIADGPNGAADQEIKNGVAINSDGGKRNDPWGAFQNLLMQEKESNYSGVEPNSVDVQEEYFSNKNSEERSSFAFNLEQEKVTKQQTISSDSFVVTERNTGMEGKTHIGNFEVDENATIRKADSTYEEELFSHRIEESGNRPHAVISDSAAEFSITKCQEEGDWFLNSQPDKSAHQDASKDLKMFDGVYASSVAVDVHAGKNKSDVLADDSFMVQARSFDNQLDSQLRTDISMVPEIVGDTQYEYGPPEISHNKPEVIATHEPDDLYMMLDRDSATDHAVASWTPEMDYENSLLSNEVNNRHSGSETAGVVDDKLPPNSKNAKAKNSGTPAGKVSGKEARSKLLNGSLGKSKSDILSRSKNPTSVSRTTVPKSKSEKEEENRRRMEELMIQRQKRIAERSSSRGFSTETTKRTATVNKTAVTSVKNEKPNIQTPIQETKKPHKPVLRSSTIDRLATARTTQKVSLTQSKLDQPKKSTLKANGVAATNLPKKTAGAENKKPTPSTLKPSDEKKDPKNLNQMLSSDTDVQAKDGMDSIAEFLVKSSAAQVTQTDDAPDLKDIKELHTTASIEKNEETVNSHRDILDDGNCNGNSLNMASSVPTEDHILTVAQQEGNVDRLSHAYSVQTEEKTLSEGPHEITIHPMPPSPDKVLIASAENLEANGAINENFQVTPEISEIEISTPPPGNGAVSESNHSRKKWDSDEHSTKATKGFRRLLMFGRKKAETHS</sequence>
<dbReference type="Proteomes" id="UP001459277">
    <property type="component" value="Unassembled WGS sequence"/>
</dbReference>
<gene>
    <name evidence="2" type="ORF">SO802_014930</name>
</gene>
<feature type="compositionally biased region" description="Basic and acidic residues" evidence="1">
    <location>
        <begin position="419"/>
        <end position="429"/>
    </location>
</feature>
<dbReference type="GO" id="GO:0045893">
    <property type="term" value="P:positive regulation of DNA-templated transcription"/>
    <property type="evidence" value="ECO:0007669"/>
    <property type="project" value="TreeGrafter"/>
</dbReference>
<feature type="compositionally biased region" description="Basic residues" evidence="1">
    <location>
        <begin position="492"/>
        <end position="506"/>
    </location>
</feature>
<dbReference type="EMBL" id="JAZDWU010000005">
    <property type="protein sequence ID" value="KAL0001149.1"/>
    <property type="molecule type" value="Genomic_DNA"/>
</dbReference>
<feature type="compositionally biased region" description="Polar residues" evidence="1">
    <location>
        <begin position="266"/>
        <end position="290"/>
    </location>
</feature>
<keyword evidence="3" id="KW-1185">Reference proteome</keyword>
<feature type="compositionally biased region" description="Polar residues" evidence="1">
    <location>
        <begin position="867"/>
        <end position="880"/>
    </location>
</feature>
<dbReference type="PANTHER" id="PTHR31008">
    <property type="entry name" value="COP1-INTERACTING PROTEIN-RELATED"/>
    <property type="match status" value="1"/>
</dbReference>
<dbReference type="PANTHER" id="PTHR31008:SF4">
    <property type="entry name" value="COP1-INTERACTING PROTEIN 7"/>
    <property type="match status" value="1"/>
</dbReference>
<feature type="region of interest" description="Disordered" evidence="1">
    <location>
        <begin position="808"/>
        <end position="1032"/>
    </location>
</feature>
<proteinExistence type="predicted"/>
<feature type="region of interest" description="Disordered" evidence="1">
    <location>
        <begin position="263"/>
        <end position="313"/>
    </location>
</feature>
<name>A0AAW2CUP8_9ROSI</name>
<feature type="compositionally biased region" description="Basic and acidic residues" evidence="1">
    <location>
        <begin position="882"/>
        <end position="910"/>
    </location>
</feature>
<evidence type="ECO:0000313" key="2">
    <source>
        <dbReference type="EMBL" id="KAL0001149.1"/>
    </source>
</evidence>
<feature type="region of interest" description="Disordered" evidence="1">
    <location>
        <begin position="1184"/>
        <end position="1222"/>
    </location>
</feature>
<feature type="region of interest" description="Disordered" evidence="1">
    <location>
        <begin position="376"/>
        <end position="521"/>
    </location>
</feature>
<accession>A0AAW2CUP8</accession>
<feature type="compositionally biased region" description="Low complexity" evidence="1">
    <location>
        <begin position="291"/>
        <end position="305"/>
    </location>
</feature>
<feature type="compositionally biased region" description="Polar residues" evidence="1">
    <location>
        <begin position="827"/>
        <end position="838"/>
    </location>
</feature>
<protein>
    <recommendedName>
        <fullName evidence="4">COP1-interacting protein 7</fullName>
    </recommendedName>
</protein>